<name>A0ABW6M0V7_9ACTN</name>
<evidence type="ECO:0000256" key="1">
    <source>
        <dbReference type="SAM" id="Phobius"/>
    </source>
</evidence>
<feature type="transmembrane region" description="Helical" evidence="1">
    <location>
        <begin position="40"/>
        <end position="60"/>
    </location>
</feature>
<proteinExistence type="predicted"/>
<keyword evidence="1" id="KW-0472">Membrane</keyword>
<evidence type="ECO:0000313" key="2">
    <source>
        <dbReference type="EMBL" id="MFE9599771.1"/>
    </source>
</evidence>
<keyword evidence="1" id="KW-1133">Transmembrane helix</keyword>
<organism evidence="2 3">
    <name type="scientific">Streptomyces hokutonensis</name>
    <dbReference type="NCBI Taxonomy" id="1306990"/>
    <lineage>
        <taxon>Bacteria</taxon>
        <taxon>Bacillati</taxon>
        <taxon>Actinomycetota</taxon>
        <taxon>Actinomycetes</taxon>
        <taxon>Kitasatosporales</taxon>
        <taxon>Streptomycetaceae</taxon>
        <taxon>Streptomyces</taxon>
    </lineage>
</organism>
<comment type="caution">
    <text evidence="2">The sequence shown here is derived from an EMBL/GenBank/DDBJ whole genome shotgun (WGS) entry which is preliminary data.</text>
</comment>
<dbReference type="EMBL" id="JBIAHM010000004">
    <property type="protein sequence ID" value="MFE9599771.1"/>
    <property type="molecule type" value="Genomic_DNA"/>
</dbReference>
<evidence type="ECO:0000313" key="3">
    <source>
        <dbReference type="Proteomes" id="UP001601303"/>
    </source>
</evidence>
<sequence>MQGGWHSARVRRRLGFAVCGGALAALAGVLRLWWSDAATAGVMVSAIGAFVSIAALVADVPRGDADPAPRAPPPRC</sequence>
<dbReference type="Proteomes" id="UP001601303">
    <property type="component" value="Unassembled WGS sequence"/>
</dbReference>
<keyword evidence="3" id="KW-1185">Reference proteome</keyword>
<keyword evidence="1" id="KW-0812">Transmembrane</keyword>
<dbReference type="RefSeq" id="WP_388105852.1">
    <property type="nucleotide sequence ID" value="NZ_JBIAHM010000004.1"/>
</dbReference>
<reference evidence="2 3" key="1">
    <citation type="submission" date="2024-10" db="EMBL/GenBank/DDBJ databases">
        <title>The Natural Products Discovery Center: Release of the First 8490 Sequenced Strains for Exploring Actinobacteria Biosynthetic Diversity.</title>
        <authorList>
            <person name="Kalkreuter E."/>
            <person name="Kautsar S.A."/>
            <person name="Yang D."/>
            <person name="Bader C.D."/>
            <person name="Teijaro C.N."/>
            <person name="Fluegel L."/>
            <person name="Davis C.M."/>
            <person name="Simpson J.R."/>
            <person name="Lauterbach L."/>
            <person name="Steele A.D."/>
            <person name="Gui C."/>
            <person name="Meng S."/>
            <person name="Li G."/>
            <person name="Viehrig K."/>
            <person name="Ye F."/>
            <person name="Su P."/>
            <person name="Kiefer A.F."/>
            <person name="Nichols A."/>
            <person name="Cepeda A.J."/>
            <person name="Yan W."/>
            <person name="Fan B."/>
            <person name="Jiang Y."/>
            <person name="Adhikari A."/>
            <person name="Zheng C.-J."/>
            <person name="Schuster L."/>
            <person name="Cowan T.M."/>
            <person name="Smanski M.J."/>
            <person name="Chevrette M.G."/>
            <person name="De Carvalho L.P.S."/>
            <person name="Shen B."/>
        </authorList>
    </citation>
    <scope>NUCLEOTIDE SEQUENCE [LARGE SCALE GENOMIC DNA]</scope>
    <source>
        <strain evidence="2 3">NPDC006488</strain>
    </source>
</reference>
<accession>A0ABW6M0V7</accession>
<gene>
    <name evidence="2" type="ORF">ACFYNQ_14475</name>
</gene>
<protein>
    <submittedName>
        <fullName evidence="2">Uncharacterized protein</fullName>
    </submittedName>
</protein>
<feature type="transmembrane region" description="Helical" evidence="1">
    <location>
        <begin position="14"/>
        <end position="34"/>
    </location>
</feature>